<dbReference type="SUPFAM" id="SSF53335">
    <property type="entry name" value="S-adenosyl-L-methionine-dependent methyltransferases"/>
    <property type="match status" value="1"/>
</dbReference>
<organism evidence="1 2">
    <name type="scientific">Ramularia collo-cygni</name>
    <dbReference type="NCBI Taxonomy" id="112498"/>
    <lineage>
        <taxon>Eukaryota</taxon>
        <taxon>Fungi</taxon>
        <taxon>Dikarya</taxon>
        <taxon>Ascomycota</taxon>
        <taxon>Pezizomycotina</taxon>
        <taxon>Dothideomycetes</taxon>
        <taxon>Dothideomycetidae</taxon>
        <taxon>Mycosphaerellales</taxon>
        <taxon>Mycosphaerellaceae</taxon>
        <taxon>Ramularia</taxon>
    </lineage>
</organism>
<dbReference type="GeneID" id="35602164"/>
<evidence type="ECO:0000313" key="1">
    <source>
        <dbReference type="EMBL" id="CZT21181.1"/>
    </source>
</evidence>
<evidence type="ECO:0000313" key="2">
    <source>
        <dbReference type="Proteomes" id="UP000225277"/>
    </source>
</evidence>
<evidence type="ECO:0008006" key="3">
    <source>
        <dbReference type="Google" id="ProtNLM"/>
    </source>
</evidence>
<dbReference type="RefSeq" id="XP_023628070.1">
    <property type="nucleotide sequence ID" value="XM_023772302.1"/>
</dbReference>
<dbReference type="AlphaFoldDB" id="A0A2D3UWL8"/>
<dbReference type="EMBL" id="FJUY01000010">
    <property type="protein sequence ID" value="CZT21181.1"/>
    <property type="molecule type" value="Genomic_DNA"/>
</dbReference>
<dbReference type="OrthoDB" id="3647at2759"/>
<dbReference type="InterPro" id="IPR029063">
    <property type="entry name" value="SAM-dependent_MTases_sf"/>
</dbReference>
<gene>
    <name evidence="1" type="ORF">RCC_07043</name>
</gene>
<dbReference type="Proteomes" id="UP000225277">
    <property type="component" value="Unassembled WGS sequence"/>
</dbReference>
<keyword evidence="2" id="KW-1185">Reference proteome</keyword>
<accession>A0A2D3UWL8</accession>
<protein>
    <recommendedName>
        <fullName evidence="3">Methyltransferase domain-containing protein</fullName>
    </recommendedName>
</protein>
<proteinExistence type="predicted"/>
<reference evidence="1 2" key="1">
    <citation type="submission" date="2016-03" db="EMBL/GenBank/DDBJ databases">
        <authorList>
            <person name="Ploux O."/>
        </authorList>
    </citation>
    <scope>NUCLEOTIDE SEQUENCE [LARGE SCALE GENOMIC DNA]</scope>
    <source>
        <strain evidence="1 2">URUG2</strain>
    </source>
</reference>
<dbReference type="STRING" id="112498.A0A2D3UWL8"/>
<sequence length="74" mass="8309">MATSSTDLKTIGTINREFFDKYAGFVSNEGWIRDLHEQIRDFLKQNINKIASPQEGLKMLDYACGNGIISTAPK</sequence>
<name>A0A2D3UWL8_9PEZI</name>